<organism evidence="1">
    <name type="scientific">uncultured Caudovirales phage</name>
    <dbReference type="NCBI Taxonomy" id="2100421"/>
    <lineage>
        <taxon>Viruses</taxon>
        <taxon>Duplodnaviria</taxon>
        <taxon>Heunggongvirae</taxon>
        <taxon>Uroviricota</taxon>
        <taxon>Caudoviricetes</taxon>
        <taxon>Peduoviridae</taxon>
        <taxon>Maltschvirus</taxon>
        <taxon>Maltschvirus maltsch</taxon>
    </lineage>
</organism>
<protein>
    <submittedName>
        <fullName evidence="1">Uncharacterized protein</fullName>
    </submittedName>
</protein>
<proteinExistence type="predicted"/>
<dbReference type="EMBL" id="LR796592">
    <property type="protein sequence ID" value="CAB4153148.1"/>
    <property type="molecule type" value="Genomic_DNA"/>
</dbReference>
<accession>A0A6J5N361</accession>
<reference evidence="1" key="1">
    <citation type="submission" date="2020-04" db="EMBL/GenBank/DDBJ databases">
        <authorList>
            <person name="Chiriac C."/>
            <person name="Salcher M."/>
            <person name="Ghai R."/>
            <person name="Kavagutti S V."/>
        </authorList>
    </citation>
    <scope>NUCLEOTIDE SEQUENCE</scope>
</reference>
<sequence length="66" mass="7063">MNTTKTTKVVGHTTGNRAITAHITVAHLHGKPFHAVAHYTLQGCGLAFPSAYDARVHATLLPDTDK</sequence>
<name>A0A6J5N361_9CAUD</name>
<evidence type="ECO:0000313" key="1">
    <source>
        <dbReference type="EMBL" id="CAB4153148.1"/>
    </source>
</evidence>
<gene>
    <name evidence="1" type="ORF">UFOVP605_43</name>
</gene>